<comment type="caution">
    <text evidence="2">The sequence shown here is derived from an EMBL/GenBank/DDBJ whole genome shotgun (WGS) entry which is preliminary data.</text>
</comment>
<dbReference type="Gene3D" id="3.20.20.80">
    <property type="entry name" value="Glycosidases"/>
    <property type="match status" value="1"/>
</dbReference>
<dbReference type="EMBL" id="CALBWS010000021">
    <property type="protein sequence ID" value="CAH2715873.1"/>
    <property type="molecule type" value="Genomic_DNA"/>
</dbReference>
<gene>
    <name evidence="2" type="primary">bglC</name>
    <name evidence="2" type="ORF">BACCIP111895_03057</name>
</gene>
<comment type="similarity">
    <text evidence="1">Belongs to the glycosyl hydrolase 1 family.</text>
</comment>
<dbReference type="PROSITE" id="PS00653">
    <property type="entry name" value="GLYCOSYL_HYDROL_F1_2"/>
    <property type="match status" value="1"/>
</dbReference>
<accession>A0ABM9ET97</accession>
<dbReference type="PANTHER" id="PTHR10353">
    <property type="entry name" value="GLYCOSYL HYDROLASE"/>
    <property type="match status" value="1"/>
</dbReference>
<organism evidence="2 3">
    <name type="scientific">Neobacillus rhizosphaerae</name>
    <dbReference type="NCBI Taxonomy" id="2880965"/>
    <lineage>
        <taxon>Bacteria</taxon>
        <taxon>Bacillati</taxon>
        <taxon>Bacillota</taxon>
        <taxon>Bacilli</taxon>
        <taxon>Bacillales</taxon>
        <taxon>Bacillaceae</taxon>
        <taxon>Neobacillus</taxon>
    </lineage>
</organism>
<dbReference type="PANTHER" id="PTHR10353:SF136">
    <property type="entry name" value="ARYL-PHOSPHO-BETA-D-GLUCOSIDASE BGLC"/>
    <property type="match status" value="1"/>
</dbReference>
<keyword evidence="2" id="KW-0326">Glycosidase</keyword>
<dbReference type="InterPro" id="IPR033132">
    <property type="entry name" value="GH_1_N_CS"/>
</dbReference>
<keyword evidence="3" id="KW-1185">Reference proteome</keyword>
<evidence type="ECO:0000256" key="1">
    <source>
        <dbReference type="RuleBase" id="RU003690"/>
    </source>
</evidence>
<keyword evidence="2" id="KW-0378">Hydrolase</keyword>
<dbReference type="EC" id="3.2.1.86" evidence="2"/>
<dbReference type="InterPro" id="IPR001360">
    <property type="entry name" value="Glyco_hydro_1"/>
</dbReference>
<dbReference type="RefSeq" id="WP_248736151.1">
    <property type="nucleotide sequence ID" value="NZ_CALBWS010000021.1"/>
</dbReference>
<dbReference type="Proteomes" id="UP000838308">
    <property type="component" value="Unassembled WGS sequence"/>
</dbReference>
<dbReference type="SUPFAM" id="SSF51445">
    <property type="entry name" value="(Trans)glycosidases"/>
    <property type="match status" value="1"/>
</dbReference>
<reference evidence="2" key="1">
    <citation type="submission" date="2022-04" db="EMBL/GenBank/DDBJ databases">
        <authorList>
            <person name="Criscuolo A."/>
        </authorList>
    </citation>
    <scope>NUCLEOTIDE SEQUENCE</scope>
    <source>
        <strain evidence="2">CIP111895</strain>
    </source>
</reference>
<dbReference type="PRINTS" id="PR00131">
    <property type="entry name" value="GLHYDRLASE1"/>
</dbReference>
<dbReference type="InterPro" id="IPR017853">
    <property type="entry name" value="GH"/>
</dbReference>
<sequence>MTKYNFPEGFLWGAATSAYQVEGAAEEDGKKKSQQDLINERSPFTDASVASDHYHRYKEDVAIMKELGMTSYRFSIAWTRIFPDGVGEPNLKGIEFYHNLIDELIKNGITPIPTLYHYDMPMALVEKYDGWINRQSVEDFSKYAEFVIKEYADKVKYWTTINEQSIILQYWTAKNYIPEKYLNNPQIKYQINHHMNLAHAIACKYVHEYVLGGQVGAALGYAPIYALTSNPEDQMAAQNANDLRNLFFTDIYLKGEYNKAAMTYLEKNQLAPTMEDGDMDIIKEGYSDFLAINYYYSDCAKAPAKEAVRTEPGVNLTGKKGEKSTYEIQPGFYEMVRNPNLDTTDWDWTIDPTGLEFALRDLNARYGKPLMITENGMGAFDKLEEDNSIHDPYRIEYIKSHLKAMARAIDYGVELISYNPWSFIDILSTSNGYNKRYGFVYVDRTDDDLKDLKRYKKDSFYWYQEVIKTNGNSLEI</sequence>
<evidence type="ECO:0000313" key="2">
    <source>
        <dbReference type="EMBL" id="CAH2715873.1"/>
    </source>
</evidence>
<proteinExistence type="inferred from homology"/>
<name>A0ABM9ET97_9BACI</name>
<evidence type="ECO:0000313" key="3">
    <source>
        <dbReference type="Proteomes" id="UP000838308"/>
    </source>
</evidence>
<protein>
    <submittedName>
        <fullName evidence="2">Aryl-phospho-beta-D-glucosidase BglC</fullName>
        <ecNumber evidence="2">3.2.1.86</ecNumber>
    </submittedName>
</protein>
<dbReference type="GO" id="GO:0008706">
    <property type="term" value="F:6-phospho-beta-glucosidase activity"/>
    <property type="evidence" value="ECO:0007669"/>
    <property type="project" value="UniProtKB-EC"/>
</dbReference>
<dbReference type="Pfam" id="PF00232">
    <property type="entry name" value="Glyco_hydro_1"/>
    <property type="match status" value="1"/>
</dbReference>